<dbReference type="PANTHER" id="PTHR32282">
    <property type="entry name" value="BINDING PROTEIN TRANSPEPTIDASE, PUTATIVE-RELATED"/>
    <property type="match status" value="1"/>
</dbReference>
<dbReference type="Gene3D" id="1.10.3810.10">
    <property type="entry name" value="Biosynthetic peptidoglycan transglycosylase-like"/>
    <property type="match status" value="1"/>
</dbReference>
<dbReference type="RefSeq" id="WP_079541865.1">
    <property type="nucleotide sequence ID" value="NZ_CP171111.1"/>
</dbReference>
<dbReference type="PANTHER" id="PTHR32282:SF15">
    <property type="entry name" value="PENICILLIN-BINDING PROTEIN 1C"/>
    <property type="match status" value="1"/>
</dbReference>
<comment type="similarity">
    <text evidence="3">In the N-terminal section; belongs to the glycosyltransferase 51 family.</text>
</comment>
<evidence type="ECO:0000256" key="7">
    <source>
        <dbReference type="ARBA" id="ARBA00022679"/>
    </source>
</evidence>
<sequence length="665" mass="73300">MKKTIYHITLALCLLGGIGLLTLRRLDRAYPPDITTCNDHSPAVYDRHGALLHSYLTADGKRRLPPGALPAHYTALLLNYEDRRYYQHHGIDPRAVIRALGENLRGGGIRSGASTLTMQAARLIYRTPHTLSGKIRQTLRALQLETHYDKTTILRCYASLAPMGGNLEGIGSGAWYYFGKTPAELSTGEAAWLIALPQNPNRLADPDRARAARNRVLDRALKNHTINNETHHNASHEPLAPAPHPFPQHAPHYAALALKRGESRTTLDRNLQTRLETILAAAVQNRPPRSNLAALILDNDSGETRAYLGSAAYHDKTRLGANNLLTAIRSPGSALKPYITLYALDHYHLHPHTPIDDTPLDGPYNPDNYDQKYLGRITLGEALQRSRNTPAVRLLERIGPDTFAAWLEQHGLHLTTLRNSPPNLTLALGGVGIRATELAALYRQLANCTYRPEKPAPLASQRACLQTSQILQTVGDSSGPLKYGAEPVALKTGTAYGWRDLWAIAYSRDYTILLWGGRADGGYNDQRASAEALIPIIRQITATLPDPPREYRAPQAAWDTRENTIAPPPAPALRITAPADHATIENRGQAITLQTDGGVPPYTWLANRQLLRQSHSPQTLWQPPGDGDYDLDVSDQRGNHAHIHIRLQTPPEKPAATVRLQTRGG</sequence>
<dbReference type="Pfam" id="PF06832">
    <property type="entry name" value="BiPBP_C"/>
    <property type="match status" value="1"/>
</dbReference>
<keyword evidence="5" id="KW-0645">Protease</keyword>
<proteinExistence type="inferred from homology"/>
<dbReference type="InterPro" id="IPR012338">
    <property type="entry name" value="Beta-lactam/transpept-like"/>
</dbReference>
<dbReference type="Gene3D" id="3.40.710.10">
    <property type="entry name" value="DD-peptidase/beta-lactamase superfamily"/>
    <property type="match status" value="2"/>
</dbReference>
<name>A0A1C3H6S0_9GAMM</name>
<dbReference type="GO" id="GO:0006508">
    <property type="term" value="P:proteolysis"/>
    <property type="evidence" value="ECO:0007669"/>
    <property type="project" value="UniProtKB-KW"/>
</dbReference>
<evidence type="ECO:0000256" key="10">
    <source>
        <dbReference type="ARBA" id="ARBA00044770"/>
    </source>
</evidence>
<dbReference type="Pfam" id="PF00912">
    <property type="entry name" value="Transgly"/>
    <property type="match status" value="1"/>
</dbReference>
<evidence type="ECO:0000259" key="14">
    <source>
        <dbReference type="Pfam" id="PF06832"/>
    </source>
</evidence>
<feature type="domain" description="Penicillin-binding C-terminal" evidence="14">
    <location>
        <begin position="570"/>
        <end position="645"/>
    </location>
</feature>
<evidence type="ECO:0000313" key="16">
    <source>
        <dbReference type="Proteomes" id="UP000190837"/>
    </source>
</evidence>
<dbReference type="EMBL" id="FKLO01000073">
    <property type="protein sequence ID" value="SAM70417.1"/>
    <property type="molecule type" value="Genomic_DNA"/>
</dbReference>
<keyword evidence="4" id="KW-0121">Carboxypeptidase</keyword>
<keyword evidence="9" id="KW-0511">Multifunctional enzyme</keyword>
<dbReference type="Pfam" id="PF00905">
    <property type="entry name" value="Transpeptidase"/>
    <property type="match status" value="1"/>
</dbReference>
<evidence type="ECO:0000256" key="1">
    <source>
        <dbReference type="ARBA" id="ARBA00004752"/>
    </source>
</evidence>
<evidence type="ECO:0000256" key="5">
    <source>
        <dbReference type="ARBA" id="ARBA00022670"/>
    </source>
</evidence>
<dbReference type="InterPro" id="IPR023346">
    <property type="entry name" value="Lysozyme-like_dom_sf"/>
</dbReference>
<dbReference type="SUPFAM" id="SSF56601">
    <property type="entry name" value="beta-lactamase/transpeptidase-like"/>
    <property type="match status" value="1"/>
</dbReference>
<feature type="domain" description="Penicillin-binding protein transpeptidase" evidence="12">
    <location>
        <begin position="293"/>
        <end position="498"/>
    </location>
</feature>
<dbReference type="InterPro" id="IPR001460">
    <property type="entry name" value="PCN-bd_Tpept"/>
</dbReference>
<keyword evidence="7 15" id="KW-0808">Transferase</keyword>
<accession>A0A1C3H6S0</accession>
<dbReference type="InterPro" id="IPR009647">
    <property type="entry name" value="PBP_C"/>
</dbReference>
<evidence type="ECO:0000256" key="2">
    <source>
        <dbReference type="ARBA" id="ARBA00007090"/>
    </source>
</evidence>
<dbReference type="GO" id="GO:0008658">
    <property type="term" value="F:penicillin binding"/>
    <property type="evidence" value="ECO:0007669"/>
    <property type="project" value="InterPro"/>
</dbReference>
<evidence type="ECO:0000313" key="15">
    <source>
        <dbReference type="EMBL" id="SAM70417.1"/>
    </source>
</evidence>
<dbReference type="GO" id="GO:0008955">
    <property type="term" value="F:peptidoglycan glycosyltransferase activity"/>
    <property type="evidence" value="ECO:0007669"/>
    <property type="project" value="UniProtKB-EC"/>
</dbReference>
<feature type="domain" description="Glycosyl transferase family 51" evidence="13">
    <location>
        <begin position="62"/>
        <end position="219"/>
    </location>
</feature>
<dbReference type="UniPathway" id="UPA00219"/>
<comment type="catalytic activity">
    <reaction evidence="11">
        <text>[GlcNAc-(1-&gt;4)-Mur2Ac(oyl-L-Ala-gamma-D-Glu-L-Lys-D-Ala-D-Ala)](n)-di-trans,octa-cis-undecaprenyl diphosphate + beta-D-GlcNAc-(1-&gt;4)-Mur2Ac(oyl-L-Ala-gamma-D-Glu-L-Lys-D-Ala-D-Ala)-di-trans,octa-cis-undecaprenyl diphosphate = [GlcNAc-(1-&gt;4)-Mur2Ac(oyl-L-Ala-gamma-D-Glu-L-Lys-D-Ala-D-Ala)](n+1)-di-trans,octa-cis-undecaprenyl diphosphate + di-trans,octa-cis-undecaprenyl diphosphate + H(+)</text>
        <dbReference type="Rhea" id="RHEA:23708"/>
        <dbReference type="Rhea" id="RHEA-COMP:9602"/>
        <dbReference type="Rhea" id="RHEA-COMP:9603"/>
        <dbReference type="ChEBI" id="CHEBI:15378"/>
        <dbReference type="ChEBI" id="CHEBI:58405"/>
        <dbReference type="ChEBI" id="CHEBI:60033"/>
        <dbReference type="ChEBI" id="CHEBI:78435"/>
        <dbReference type="EC" id="2.4.99.28"/>
    </reaction>
</comment>
<reference evidence="16" key="1">
    <citation type="submission" date="2016-04" db="EMBL/GenBank/DDBJ databases">
        <authorList>
            <person name="Tagini F."/>
        </authorList>
    </citation>
    <scope>NUCLEOTIDE SEQUENCE [LARGE SCALE GENOMIC DNA]</scope>
    <source>
        <strain evidence="16">CHUV0807</strain>
    </source>
</reference>
<comment type="pathway">
    <text evidence="1">Cell wall biogenesis; peptidoglycan biosynthesis.</text>
</comment>
<evidence type="ECO:0000259" key="13">
    <source>
        <dbReference type="Pfam" id="PF00912"/>
    </source>
</evidence>
<dbReference type="GO" id="GO:0009252">
    <property type="term" value="P:peptidoglycan biosynthetic process"/>
    <property type="evidence" value="ECO:0007669"/>
    <property type="project" value="UniProtKB-UniPathway"/>
</dbReference>
<protein>
    <recommendedName>
        <fullName evidence="10">peptidoglycan glycosyltransferase</fullName>
        <ecNumber evidence="10">2.4.99.28</ecNumber>
    </recommendedName>
</protein>
<dbReference type="GO" id="GO:0030288">
    <property type="term" value="C:outer membrane-bounded periplasmic space"/>
    <property type="evidence" value="ECO:0007669"/>
    <property type="project" value="TreeGrafter"/>
</dbReference>
<evidence type="ECO:0000256" key="9">
    <source>
        <dbReference type="ARBA" id="ARBA00023268"/>
    </source>
</evidence>
<comment type="similarity">
    <text evidence="2">In the C-terminal section; belongs to the transpeptidase family.</text>
</comment>
<dbReference type="InterPro" id="IPR011815">
    <property type="entry name" value="PBP_1c"/>
</dbReference>
<evidence type="ECO:0000256" key="6">
    <source>
        <dbReference type="ARBA" id="ARBA00022676"/>
    </source>
</evidence>
<dbReference type="Proteomes" id="UP000190837">
    <property type="component" value="Unassembled WGS sequence"/>
</dbReference>
<dbReference type="NCBIfam" id="TIGR02073">
    <property type="entry name" value="PBP_1c"/>
    <property type="match status" value="1"/>
</dbReference>
<evidence type="ECO:0000256" key="3">
    <source>
        <dbReference type="ARBA" id="ARBA00007739"/>
    </source>
</evidence>
<dbReference type="InterPro" id="IPR050396">
    <property type="entry name" value="Glycosyltr_51/Transpeptidase"/>
</dbReference>
<organism evidence="15 16">
    <name type="scientific">Cardiobacterium hominis</name>
    <dbReference type="NCBI Taxonomy" id="2718"/>
    <lineage>
        <taxon>Bacteria</taxon>
        <taxon>Pseudomonadati</taxon>
        <taxon>Pseudomonadota</taxon>
        <taxon>Gammaproteobacteria</taxon>
        <taxon>Cardiobacteriales</taxon>
        <taxon>Cardiobacteriaceae</taxon>
        <taxon>Cardiobacterium</taxon>
    </lineage>
</organism>
<keyword evidence="6 15" id="KW-0328">Glycosyltransferase</keyword>
<dbReference type="GO" id="GO:0004180">
    <property type="term" value="F:carboxypeptidase activity"/>
    <property type="evidence" value="ECO:0007669"/>
    <property type="project" value="UniProtKB-KW"/>
</dbReference>
<evidence type="ECO:0000256" key="4">
    <source>
        <dbReference type="ARBA" id="ARBA00022645"/>
    </source>
</evidence>
<evidence type="ECO:0000256" key="8">
    <source>
        <dbReference type="ARBA" id="ARBA00022801"/>
    </source>
</evidence>
<dbReference type="SUPFAM" id="SSF53955">
    <property type="entry name" value="Lysozyme-like"/>
    <property type="match status" value="1"/>
</dbReference>
<dbReference type="AlphaFoldDB" id="A0A1C3H6S0"/>
<dbReference type="InterPro" id="IPR036950">
    <property type="entry name" value="PBP_transglycosylase"/>
</dbReference>
<keyword evidence="8" id="KW-0378">Hydrolase</keyword>
<gene>
    <name evidence="15" type="ORF">CHUV0807_2191</name>
</gene>
<evidence type="ECO:0000259" key="12">
    <source>
        <dbReference type="Pfam" id="PF00905"/>
    </source>
</evidence>
<dbReference type="InterPro" id="IPR001264">
    <property type="entry name" value="Glyco_trans_51"/>
</dbReference>
<evidence type="ECO:0000256" key="11">
    <source>
        <dbReference type="ARBA" id="ARBA00049902"/>
    </source>
</evidence>
<dbReference type="EC" id="2.4.99.28" evidence="10"/>